<dbReference type="Proteomes" id="UP000807342">
    <property type="component" value="Unassembled WGS sequence"/>
</dbReference>
<keyword evidence="2" id="KW-1185">Reference proteome</keyword>
<evidence type="ECO:0000313" key="2">
    <source>
        <dbReference type="Proteomes" id="UP000807342"/>
    </source>
</evidence>
<accession>A0A9P5XF18</accession>
<gene>
    <name evidence="1" type="ORF">P691DRAFT_790474</name>
</gene>
<proteinExistence type="predicted"/>
<dbReference type="EMBL" id="MU151120">
    <property type="protein sequence ID" value="KAF9449803.1"/>
    <property type="molecule type" value="Genomic_DNA"/>
</dbReference>
<name>A0A9P5XF18_9AGAR</name>
<organism evidence="1 2">
    <name type="scientific">Macrolepiota fuliginosa MF-IS2</name>
    <dbReference type="NCBI Taxonomy" id="1400762"/>
    <lineage>
        <taxon>Eukaryota</taxon>
        <taxon>Fungi</taxon>
        <taxon>Dikarya</taxon>
        <taxon>Basidiomycota</taxon>
        <taxon>Agaricomycotina</taxon>
        <taxon>Agaricomycetes</taxon>
        <taxon>Agaricomycetidae</taxon>
        <taxon>Agaricales</taxon>
        <taxon>Agaricineae</taxon>
        <taxon>Agaricaceae</taxon>
        <taxon>Macrolepiota</taxon>
    </lineage>
</organism>
<dbReference type="AlphaFoldDB" id="A0A9P5XF18"/>
<reference evidence="1" key="1">
    <citation type="submission" date="2020-11" db="EMBL/GenBank/DDBJ databases">
        <authorList>
            <consortium name="DOE Joint Genome Institute"/>
            <person name="Ahrendt S."/>
            <person name="Riley R."/>
            <person name="Andreopoulos W."/>
            <person name="Labutti K."/>
            <person name="Pangilinan J."/>
            <person name="Ruiz-Duenas F.J."/>
            <person name="Barrasa J.M."/>
            <person name="Sanchez-Garcia M."/>
            <person name="Camarero S."/>
            <person name="Miyauchi S."/>
            <person name="Serrano A."/>
            <person name="Linde D."/>
            <person name="Babiker R."/>
            <person name="Drula E."/>
            <person name="Ayuso-Fernandez I."/>
            <person name="Pacheco R."/>
            <person name="Padilla G."/>
            <person name="Ferreira P."/>
            <person name="Barriuso J."/>
            <person name="Kellner H."/>
            <person name="Castanera R."/>
            <person name="Alfaro M."/>
            <person name="Ramirez L."/>
            <person name="Pisabarro A.G."/>
            <person name="Kuo A."/>
            <person name="Tritt A."/>
            <person name="Lipzen A."/>
            <person name="He G."/>
            <person name="Yan M."/>
            <person name="Ng V."/>
            <person name="Cullen D."/>
            <person name="Martin F."/>
            <person name="Rosso M.-N."/>
            <person name="Henrissat B."/>
            <person name="Hibbett D."/>
            <person name="Martinez A.T."/>
            <person name="Grigoriev I.V."/>
        </authorList>
    </citation>
    <scope>NUCLEOTIDE SEQUENCE</scope>
    <source>
        <strain evidence="1">MF-IS2</strain>
    </source>
</reference>
<protein>
    <submittedName>
        <fullName evidence="1">Uncharacterized protein</fullName>
    </submittedName>
</protein>
<comment type="caution">
    <text evidence="1">The sequence shown here is derived from an EMBL/GenBank/DDBJ whole genome shotgun (WGS) entry which is preliminary data.</text>
</comment>
<evidence type="ECO:0000313" key="1">
    <source>
        <dbReference type="EMBL" id="KAF9449803.1"/>
    </source>
</evidence>
<sequence length="263" mass="28781">MVVPGWQPIPWDLFIPVTVGHDTEPKVRPLVSARKHFDGFPPPSAPESTARDLAATPTNTHIGITTGVIVGRAVVVRTCISIPHSSISPSRRLGVRVSSGIRICLSSNYAFVLHIIDGIAYLTRPGPGQDTRTARNPFDSDLLSGDLLPFCLVFEWIGRDWHLQLNRPPPGLADGGMHAIHININGENVEGPTICRAMNEDLASHGIVFRRRMVGVYYRADCKQCFFIRRATDMELESGFLGDACANVLKKNASIGVDEHQGV</sequence>